<keyword evidence="1" id="KW-1133">Transmembrane helix</keyword>
<protein>
    <submittedName>
        <fullName evidence="2">Low temperature requirement protein A</fullName>
    </submittedName>
</protein>
<feature type="transmembrane region" description="Helical" evidence="1">
    <location>
        <begin position="150"/>
        <end position="168"/>
    </location>
</feature>
<feature type="transmembrane region" description="Helical" evidence="1">
    <location>
        <begin position="242"/>
        <end position="263"/>
    </location>
</feature>
<name>A0ABU8RQW5_9SPHN</name>
<feature type="transmembrane region" description="Helical" evidence="1">
    <location>
        <begin position="287"/>
        <end position="305"/>
    </location>
</feature>
<feature type="transmembrane region" description="Helical" evidence="1">
    <location>
        <begin position="216"/>
        <end position="236"/>
    </location>
</feature>
<feature type="transmembrane region" description="Helical" evidence="1">
    <location>
        <begin position="317"/>
        <end position="335"/>
    </location>
</feature>
<feature type="transmembrane region" description="Helical" evidence="1">
    <location>
        <begin position="174"/>
        <end position="195"/>
    </location>
</feature>
<accession>A0ABU8RQW5</accession>
<dbReference type="InterPro" id="IPR010640">
    <property type="entry name" value="Low_temperature_requirement_A"/>
</dbReference>
<feature type="transmembrane region" description="Helical" evidence="1">
    <location>
        <begin position="347"/>
        <end position="369"/>
    </location>
</feature>
<reference evidence="2 3" key="1">
    <citation type="submission" date="2024-03" db="EMBL/GenBank/DDBJ databases">
        <authorList>
            <person name="Jo J.-H."/>
        </authorList>
    </citation>
    <scope>NUCLEOTIDE SEQUENCE [LARGE SCALE GENOMIC DNA]</scope>
    <source>
        <strain evidence="2 3">PS1R-30</strain>
    </source>
</reference>
<evidence type="ECO:0000313" key="3">
    <source>
        <dbReference type="Proteomes" id="UP001361239"/>
    </source>
</evidence>
<evidence type="ECO:0000313" key="2">
    <source>
        <dbReference type="EMBL" id="MEJ5975376.1"/>
    </source>
</evidence>
<organism evidence="2 3">
    <name type="scientific">Novosphingobium anseongense</name>
    <dbReference type="NCBI Taxonomy" id="3133436"/>
    <lineage>
        <taxon>Bacteria</taxon>
        <taxon>Pseudomonadati</taxon>
        <taxon>Pseudomonadota</taxon>
        <taxon>Alphaproteobacteria</taxon>
        <taxon>Sphingomonadales</taxon>
        <taxon>Sphingomonadaceae</taxon>
        <taxon>Novosphingobium</taxon>
    </lineage>
</organism>
<sequence length="433" mass="48335">MSDAPESARRPGSSLVRQVHGSHAAVGYIELFFDLVFVFAITQLSHGLLEHLNWVGALQTAMLFLAVWWAWIYTTWATNWIDPDHGGNRLFLGLVMVVSLILSSAIPHAFAGAGLTFAVAYSTLQIGRSLYVSWVCGEWTRDDNWSLVRITLWFVASAPLWLIGGLTADPAERMAWWAAALTIESLGPIFFYWVPRLGRSTPDDWEIAGGHMAERCALFIIIALGEGVLITGATFGKLEPTLPTILAFLTAFLGSFAMWWVYFDVGAKRGAEHIEHHEHPGIVGRDAFTYWHIPIVAGVILIAVADELTLAHPLEPVHGDFLLVTAGGMALFLGGTMTFKRITSRNAWFPPSHTVGLLLATALVVWGWLTHPPTLLFYAGSTLTFAFVALWEWGSYHGGWIERMERRGWWLGRLLRRYTNWRLAGMGRPRRPQ</sequence>
<feature type="transmembrane region" description="Helical" evidence="1">
    <location>
        <begin position="20"/>
        <end position="40"/>
    </location>
</feature>
<dbReference type="PANTHER" id="PTHR36840">
    <property type="entry name" value="BLL5714 PROTEIN"/>
    <property type="match status" value="1"/>
</dbReference>
<gene>
    <name evidence="2" type="ORF">WG901_01915</name>
</gene>
<evidence type="ECO:0000256" key="1">
    <source>
        <dbReference type="SAM" id="Phobius"/>
    </source>
</evidence>
<dbReference type="Proteomes" id="UP001361239">
    <property type="component" value="Unassembled WGS sequence"/>
</dbReference>
<keyword evidence="1" id="KW-0812">Transmembrane</keyword>
<proteinExistence type="predicted"/>
<dbReference type="PANTHER" id="PTHR36840:SF1">
    <property type="entry name" value="BLL5714 PROTEIN"/>
    <property type="match status" value="1"/>
</dbReference>
<feature type="transmembrane region" description="Helical" evidence="1">
    <location>
        <begin position="52"/>
        <end position="71"/>
    </location>
</feature>
<feature type="transmembrane region" description="Helical" evidence="1">
    <location>
        <begin position="375"/>
        <end position="394"/>
    </location>
</feature>
<keyword evidence="1" id="KW-0472">Membrane</keyword>
<dbReference type="EMBL" id="JBBHJZ010000001">
    <property type="protein sequence ID" value="MEJ5975376.1"/>
    <property type="molecule type" value="Genomic_DNA"/>
</dbReference>
<keyword evidence="3" id="KW-1185">Reference proteome</keyword>
<feature type="transmembrane region" description="Helical" evidence="1">
    <location>
        <begin position="91"/>
        <end position="121"/>
    </location>
</feature>
<dbReference type="Pfam" id="PF06772">
    <property type="entry name" value="LtrA"/>
    <property type="match status" value="1"/>
</dbReference>
<comment type="caution">
    <text evidence="2">The sequence shown here is derived from an EMBL/GenBank/DDBJ whole genome shotgun (WGS) entry which is preliminary data.</text>
</comment>
<dbReference type="RefSeq" id="WP_339585331.1">
    <property type="nucleotide sequence ID" value="NZ_JBBHJZ010000001.1"/>
</dbReference>